<dbReference type="OrthoDB" id="77405at2759"/>
<evidence type="ECO:0000313" key="3">
    <source>
        <dbReference type="Proteomes" id="UP000029964"/>
    </source>
</evidence>
<dbReference type="InterPro" id="IPR010753">
    <property type="entry name" value="DUF1330"/>
</dbReference>
<comment type="caution">
    <text evidence="2">The sequence shown here is derived from an EMBL/GenBank/DDBJ whole genome shotgun (WGS) entry which is preliminary data.</text>
</comment>
<dbReference type="Gene3D" id="3.30.70.100">
    <property type="match status" value="1"/>
</dbReference>
<keyword evidence="3" id="KW-1185">Reference proteome</keyword>
<dbReference type="PANTHER" id="PTHR41521:SF4">
    <property type="entry name" value="BLR0684 PROTEIN"/>
    <property type="match status" value="1"/>
</dbReference>
<proteinExistence type="predicted"/>
<gene>
    <name evidence="2" type="ORF">ACRE_044240</name>
</gene>
<accession>A0A086T614</accession>
<dbReference type="HOGENOM" id="CLU_145407_0_2_1"/>
<evidence type="ECO:0000259" key="1">
    <source>
        <dbReference type="Pfam" id="PF07045"/>
    </source>
</evidence>
<dbReference type="Proteomes" id="UP000029964">
    <property type="component" value="Unassembled WGS sequence"/>
</dbReference>
<dbReference type="InterPro" id="IPR011008">
    <property type="entry name" value="Dimeric_a/b-barrel"/>
</dbReference>
<dbReference type="EMBL" id="JPKY01000042">
    <property type="protein sequence ID" value="KFH44796.1"/>
    <property type="molecule type" value="Genomic_DNA"/>
</dbReference>
<evidence type="ECO:0000313" key="2">
    <source>
        <dbReference type="EMBL" id="KFH44796.1"/>
    </source>
</evidence>
<dbReference type="SUPFAM" id="SSF54909">
    <property type="entry name" value="Dimeric alpha+beta barrel"/>
    <property type="match status" value="1"/>
</dbReference>
<dbReference type="Pfam" id="PF07045">
    <property type="entry name" value="DUF1330"/>
    <property type="match status" value="1"/>
</dbReference>
<dbReference type="PANTHER" id="PTHR41521">
    <property type="match status" value="1"/>
</dbReference>
<dbReference type="AlphaFoldDB" id="A0A086T614"/>
<name>A0A086T614_HAPC1</name>
<organism evidence="2 3">
    <name type="scientific">Hapsidospora chrysogenum (strain ATCC 11550 / CBS 779.69 / DSM 880 / IAM 14645 / JCM 23072 / IMI 49137)</name>
    <name type="common">Acremonium chrysogenum</name>
    <dbReference type="NCBI Taxonomy" id="857340"/>
    <lineage>
        <taxon>Eukaryota</taxon>
        <taxon>Fungi</taxon>
        <taxon>Dikarya</taxon>
        <taxon>Ascomycota</taxon>
        <taxon>Pezizomycotina</taxon>
        <taxon>Sordariomycetes</taxon>
        <taxon>Hypocreomycetidae</taxon>
        <taxon>Hypocreales</taxon>
        <taxon>Bionectriaceae</taxon>
        <taxon>Hapsidospora</taxon>
    </lineage>
</organism>
<feature type="domain" description="DUF1330" evidence="1">
    <location>
        <begin position="6"/>
        <end position="99"/>
    </location>
</feature>
<reference evidence="3" key="1">
    <citation type="journal article" date="2014" name="Genome Announc.">
        <title>Genome sequence and annotation of Acremonium chrysogenum, producer of the beta-lactam antibiotic cephalosporin C.</title>
        <authorList>
            <person name="Terfehr D."/>
            <person name="Dahlmann T.A."/>
            <person name="Specht T."/>
            <person name="Zadra I."/>
            <person name="Kuernsteiner H."/>
            <person name="Kueck U."/>
        </authorList>
    </citation>
    <scope>NUCLEOTIDE SEQUENCE [LARGE SCALE GENOMIC DNA]</scope>
    <source>
        <strain evidence="3">ATCC 11550 / CBS 779.69 / DSM 880 / IAM 14645 / JCM 23072 / IMI 49137</strain>
    </source>
</reference>
<sequence length="112" mass="12611">MASQEPGYLIAFGHEVMDRSKLVQYWEGVESTHEGYGAEFLVGFTPFEKCEGDQHISGIVVVKFPSLDKAKEWYNSPAYAKIRELRFQGAKVTLVLAQGGVLPIEQRLAEYK</sequence>
<protein>
    <recommendedName>
        <fullName evidence="1">DUF1330 domain-containing protein</fullName>
    </recommendedName>
</protein>